<dbReference type="HOGENOM" id="CLU_1193393_0_0_10"/>
<accession>A5FAS6</accession>
<dbReference type="Proteomes" id="UP000006694">
    <property type="component" value="Chromosome"/>
</dbReference>
<dbReference type="GeneID" id="31767622"/>
<proteinExistence type="predicted"/>
<dbReference type="KEGG" id="fjo:Fjoh_4695"/>
<dbReference type="OrthoDB" id="1148062at2"/>
<sequence>MSYFGGLGSGKGWNTFNFIVTPQEFKSIFEKQTYDFVVTNSRVEIDYEKTEKHLLFDNYENFFYKILIKKEKLDRKEQWPFESKIRISIIDDINKIQFESITNKKGLISNEFKSVQPTEPVINIRPFYLTYFKIKESLSVAYMNEEGTIGLELTYPKLVSFSNDNFRNFIDAHTFTTYNLFENLIKNIKAISNKAKLQSNTKLFRPNFWISPEAKKVINNNHYLKSNGLNII</sequence>
<protein>
    <submittedName>
        <fullName evidence="1">Uncharacterized protein</fullName>
    </submittedName>
</protein>
<dbReference type="RefSeq" id="WP_012026660.1">
    <property type="nucleotide sequence ID" value="NC_009441.1"/>
</dbReference>
<dbReference type="STRING" id="376686.Fjoh_4695"/>
<dbReference type="AlphaFoldDB" id="A5FAS6"/>
<name>A5FAS6_FLAJ1</name>
<evidence type="ECO:0000313" key="2">
    <source>
        <dbReference type="Proteomes" id="UP000006694"/>
    </source>
</evidence>
<evidence type="ECO:0000313" key="1">
    <source>
        <dbReference type="EMBL" id="ABQ07694.1"/>
    </source>
</evidence>
<gene>
    <name evidence="1" type="ordered locus">Fjoh_4695</name>
</gene>
<keyword evidence="2" id="KW-1185">Reference proteome</keyword>
<organism evidence="1 2">
    <name type="scientific">Flavobacterium johnsoniae (strain ATCC 17061 / DSM 2064 / JCM 8514 / BCRC 14874 / CCUG 350202 / NBRC 14942 / NCIMB 11054 / UW101)</name>
    <name type="common">Cytophaga johnsonae</name>
    <dbReference type="NCBI Taxonomy" id="376686"/>
    <lineage>
        <taxon>Bacteria</taxon>
        <taxon>Pseudomonadati</taxon>
        <taxon>Bacteroidota</taxon>
        <taxon>Flavobacteriia</taxon>
        <taxon>Flavobacteriales</taxon>
        <taxon>Flavobacteriaceae</taxon>
        <taxon>Flavobacterium</taxon>
    </lineage>
</organism>
<reference evidence="1 2" key="1">
    <citation type="journal article" date="2009" name="Appl. Environ. Microbiol.">
        <title>Novel features of the polysaccharide-digesting gliding bacterium Flavobacterium johnsoniae as revealed by genome sequence analysis.</title>
        <authorList>
            <person name="McBride M.J."/>
            <person name="Xie G."/>
            <person name="Martens E.C."/>
            <person name="Lapidus A."/>
            <person name="Henrissat B."/>
            <person name="Rhodes R.G."/>
            <person name="Goltsman E."/>
            <person name="Wang W."/>
            <person name="Xu J."/>
            <person name="Hunnicutt D.W."/>
            <person name="Staroscik A.M."/>
            <person name="Hoover T.R."/>
            <person name="Cheng Y.Q."/>
            <person name="Stein J.L."/>
        </authorList>
    </citation>
    <scope>NUCLEOTIDE SEQUENCE [LARGE SCALE GENOMIC DNA]</scope>
    <source>
        <strain evidence="2">ATCC 17061 / DSM 2064 / JCM 8514 / BCRC 14874 / CCUG 350202 / NBRC 14942 / NCIMB 11054 / UW101</strain>
    </source>
</reference>
<dbReference type="EMBL" id="CP000685">
    <property type="protein sequence ID" value="ABQ07694.1"/>
    <property type="molecule type" value="Genomic_DNA"/>
</dbReference>
<dbReference type="eggNOG" id="ENOG5031P15">
    <property type="taxonomic scope" value="Bacteria"/>
</dbReference>